<evidence type="ECO:0000313" key="1">
    <source>
        <dbReference type="EMBL" id="BAX63810.1"/>
    </source>
</evidence>
<proteinExistence type="predicted"/>
<reference evidence="1 2" key="1">
    <citation type="journal article" date="2017" name="Genome Announc.">
        <title>Complete Genome Sequence of Burkholderia stabilis FERMP-21014.</title>
        <authorList>
            <person name="Konishi K."/>
            <person name="Kumagai T."/>
            <person name="Sakasegawa S."/>
            <person name="Tamura T."/>
        </authorList>
    </citation>
    <scope>NUCLEOTIDE SEQUENCE [LARGE SCALE GENOMIC DNA]</scope>
    <source>
        <strain evidence="1 2">FERMP-21014</strain>
    </source>
</reference>
<accession>A0A1Y1BV51</accession>
<organism evidence="1 2">
    <name type="scientific">Burkholderia stabilis</name>
    <dbReference type="NCBI Taxonomy" id="95485"/>
    <lineage>
        <taxon>Bacteria</taxon>
        <taxon>Pseudomonadati</taxon>
        <taxon>Pseudomonadota</taxon>
        <taxon>Betaproteobacteria</taxon>
        <taxon>Burkholderiales</taxon>
        <taxon>Burkholderiaceae</taxon>
        <taxon>Burkholderia</taxon>
        <taxon>Burkholderia cepacia complex</taxon>
    </lineage>
</organism>
<evidence type="ECO:0000313" key="2">
    <source>
        <dbReference type="Proteomes" id="UP000218432"/>
    </source>
</evidence>
<dbReference type="EMBL" id="AP018113">
    <property type="protein sequence ID" value="BAX63810.1"/>
    <property type="molecule type" value="Genomic_DNA"/>
</dbReference>
<dbReference type="Proteomes" id="UP000218432">
    <property type="component" value="Chromosome 3"/>
</dbReference>
<sequence length="29" mass="3189">MRAITALLIDVMRAPVEPGDWPSAHWLAA</sequence>
<gene>
    <name evidence="1" type="ORF">BSFP_066830</name>
</gene>
<protein>
    <submittedName>
        <fullName evidence="1">Uncharacterized protein</fullName>
    </submittedName>
</protein>
<dbReference type="AlphaFoldDB" id="A0A1Y1BV51"/>
<name>A0A1Y1BV51_9BURK</name>